<protein>
    <submittedName>
        <fullName evidence="6">Glycerate kinase</fullName>
    </submittedName>
</protein>
<dbReference type="PANTHER" id="PTHR21599:SF0">
    <property type="entry name" value="GLYCERATE KINASE"/>
    <property type="match status" value="1"/>
</dbReference>
<dbReference type="InterPro" id="IPR018193">
    <property type="entry name" value="Glyc_kinase_flavodox-like_fold"/>
</dbReference>
<evidence type="ECO:0000313" key="6">
    <source>
        <dbReference type="EMBL" id="RSM70808.1"/>
    </source>
</evidence>
<dbReference type="Proteomes" id="UP000287547">
    <property type="component" value="Unassembled WGS sequence"/>
</dbReference>
<dbReference type="Pfam" id="PF02595">
    <property type="entry name" value="Gly_kinase"/>
    <property type="match status" value="1"/>
</dbReference>
<dbReference type="GO" id="GO:0008887">
    <property type="term" value="F:glycerate kinase activity"/>
    <property type="evidence" value="ECO:0007669"/>
    <property type="project" value="UniProtKB-UniRule"/>
</dbReference>
<dbReference type="GO" id="GO:0031388">
    <property type="term" value="P:organic acid phosphorylation"/>
    <property type="evidence" value="ECO:0007669"/>
    <property type="project" value="UniProtKB-UniRule"/>
</dbReference>
<comment type="caution">
    <text evidence="6">The sequence shown here is derived from an EMBL/GenBank/DDBJ whole genome shotgun (WGS) entry which is preliminary data.</text>
</comment>
<dbReference type="Gene3D" id="3.40.50.10350">
    <property type="entry name" value="Glycerate kinase, domain 1"/>
    <property type="match status" value="1"/>
</dbReference>
<dbReference type="PANTHER" id="PTHR21599">
    <property type="entry name" value="GLYCERATE KINASE"/>
    <property type="match status" value="1"/>
</dbReference>
<dbReference type="Gene3D" id="3.90.1510.10">
    <property type="entry name" value="Glycerate kinase, domain 2"/>
    <property type="match status" value="1"/>
</dbReference>
<dbReference type="InterPro" id="IPR036129">
    <property type="entry name" value="Glycerate_kinase_sf"/>
</dbReference>
<name>A0A428YQH3_KIBAR</name>
<reference evidence="6 7" key="1">
    <citation type="submission" date="2018-05" db="EMBL/GenBank/DDBJ databases">
        <title>Evolution of GPA BGCs.</title>
        <authorList>
            <person name="Waglechner N."/>
            <person name="Wright G.D."/>
        </authorList>
    </citation>
    <scope>NUCLEOTIDE SEQUENCE [LARGE SCALE GENOMIC DNA]</scope>
    <source>
        <strain evidence="6 7">A82846</strain>
    </source>
</reference>
<dbReference type="InterPro" id="IPR018197">
    <property type="entry name" value="Glycerate_kinase_RE-like"/>
</dbReference>
<comment type="similarity">
    <text evidence="1 4">Belongs to the glycerate kinase type-1 family.</text>
</comment>
<evidence type="ECO:0000256" key="2">
    <source>
        <dbReference type="ARBA" id="ARBA00022679"/>
    </source>
</evidence>
<accession>A0A428YQH3</accession>
<dbReference type="PIRSF" id="PIRSF006078">
    <property type="entry name" value="GlxK"/>
    <property type="match status" value="1"/>
</dbReference>
<dbReference type="EMBL" id="QHKI01000064">
    <property type="protein sequence ID" value="RSM70808.1"/>
    <property type="molecule type" value="Genomic_DNA"/>
</dbReference>
<dbReference type="SUPFAM" id="SSF110738">
    <property type="entry name" value="Glycerate kinase I"/>
    <property type="match status" value="1"/>
</dbReference>
<dbReference type="InterPro" id="IPR004381">
    <property type="entry name" value="Glycerate_kinase"/>
</dbReference>
<keyword evidence="3 4" id="KW-0418">Kinase</keyword>
<dbReference type="AlphaFoldDB" id="A0A428YQH3"/>
<gene>
    <name evidence="6" type="ORF">DMH04_44175</name>
</gene>
<sequence length="401" mass="41305">MPMPTAHGCSTGHGFSGRRLPAPPTGRDRMRVLVAPNAFRGGPGARWVGEALTSGLTHAGMVSSVATIPLSDGGDGALDVATDLLGGSRVRTIADDPLGAPVPAEYLLTEDGTAFVETAQASGLRLVVNRPKQPLVANTRGTGQLIAHAVARGATKVVVMAGGTASVDLGAGALAALGVRFYDAGRRPLQPVPRDLVHVRHIDTGPAQELLRGVRIEVLSDVSTPLRRNIERFGAQKGITTSDAVVLREMLDAMLTALGCQEDLAAKPFHGAGGGLAAGLHTVFDAPVSHGGRFFASLAGLAGQIDRADLVLTAEGRFDSGSWEGKVPGLVATMAMAQGKRVVIIVGELGLPSSDLPPGVHCVELGLEPPTPGHAETSDRWYAFARAARSALDCGSVPHAS</sequence>
<organism evidence="6 7">
    <name type="scientific">Kibdelosporangium aridum</name>
    <dbReference type="NCBI Taxonomy" id="2030"/>
    <lineage>
        <taxon>Bacteria</taxon>
        <taxon>Bacillati</taxon>
        <taxon>Actinomycetota</taxon>
        <taxon>Actinomycetes</taxon>
        <taxon>Pseudonocardiales</taxon>
        <taxon>Pseudonocardiaceae</taxon>
        <taxon>Kibdelosporangium</taxon>
    </lineage>
</organism>
<evidence type="ECO:0000256" key="1">
    <source>
        <dbReference type="ARBA" id="ARBA00006284"/>
    </source>
</evidence>
<evidence type="ECO:0000313" key="7">
    <source>
        <dbReference type="Proteomes" id="UP000287547"/>
    </source>
</evidence>
<dbReference type="NCBIfam" id="TIGR00045">
    <property type="entry name" value="glycerate kinase"/>
    <property type="match status" value="1"/>
</dbReference>
<evidence type="ECO:0000256" key="3">
    <source>
        <dbReference type="ARBA" id="ARBA00022777"/>
    </source>
</evidence>
<keyword evidence="2 4" id="KW-0808">Transferase</keyword>
<evidence type="ECO:0000256" key="5">
    <source>
        <dbReference type="SAM" id="MobiDB-lite"/>
    </source>
</evidence>
<dbReference type="OrthoDB" id="9774290at2"/>
<proteinExistence type="inferred from homology"/>
<feature type="region of interest" description="Disordered" evidence="5">
    <location>
        <begin position="1"/>
        <end position="27"/>
    </location>
</feature>
<evidence type="ECO:0000256" key="4">
    <source>
        <dbReference type="PIRNR" id="PIRNR006078"/>
    </source>
</evidence>